<keyword evidence="1" id="KW-0175">Coiled coil</keyword>
<evidence type="ECO:0000313" key="3">
    <source>
        <dbReference type="EMBL" id="OGH86636.1"/>
    </source>
</evidence>
<keyword evidence="2" id="KW-1133">Transmembrane helix</keyword>
<name>A0A1F6NRS7_9BACT</name>
<keyword evidence="2" id="KW-0812">Transmembrane</keyword>
<dbReference type="SUPFAM" id="SSF63825">
    <property type="entry name" value="YWTD domain"/>
    <property type="match status" value="1"/>
</dbReference>
<reference evidence="3 4" key="1">
    <citation type="journal article" date="2016" name="Nat. Commun.">
        <title>Thousands of microbial genomes shed light on interconnected biogeochemical processes in an aquifer system.</title>
        <authorList>
            <person name="Anantharaman K."/>
            <person name="Brown C.T."/>
            <person name="Hug L.A."/>
            <person name="Sharon I."/>
            <person name="Castelle C.J."/>
            <person name="Probst A.J."/>
            <person name="Thomas B.C."/>
            <person name="Singh A."/>
            <person name="Wilkins M.J."/>
            <person name="Karaoz U."/>
            <person name="Brodie E.L."/>
            <person name="Williams K.H."/>
            <person name="Hubbard S.S."/>
            <person name="Banfield J.F."/>
        </authorList>
    </citation>
    <scope>NUCLEOTIDE SEQUENCE [LARGE SCALE GENOMIC DNA]</scope>
</reference>
<evidence type="ECO:0000313" key="4">
    <source>
        <dbReference type="Proteomes" id="UP000178349"/>
    </source>
</evidence>
<gene>
    <name evidence="3" type="ORF">A2493_00480</name>
</gene>
<feature type="coiled-coil region" evidence="1">
    <location>
        <begin position="475"/>
        <end position="506"/>
    </location>
</feature>
<dbReference type="InterPro" id="IPR011042">
    <property type="entry name" value="6-blade_b-propeller_TolB-like"/>
</dbReference>
<sequence length="755" mass="86825">MKNGLEIQEFFVEGDNQRASHVLLHIAEPITQTEKDKGYFFAIIEVNGSYSEQISQLQQIVDDIEIRYYSEENSNINNYFESILQEINQQSHNVLQYTDNKLHVLVGIIQKRHLVLAYHGEPNAYLFFAGKEGLRSTQVIEPEESENHDQLFSSVIEGDMKDDDYLYVSTPSVSEHFSADRVRKIIQNRATKQGALHIQKVLDNLKDEQSFGGVIFHTPKLQLEVKRFKNIKADDVGSQASMDELVNTTRNTADTLSPSLLKNIKDKFTTTFQKNDTKEIKKKETLLKKTNHGSPNQSYGKIETNYRANSRDKKQKLSEKILIILGKGLVLLFTGIFFVIKKIFSFVLHIIKTIFFIITNKSGQRTVIMDDLKSNINERRERLRNISLISKVLFIALIILAIIFLGSIIYIKIKENKEAKIAQYDTILVTITEKKDDAEAKLLYGEEGKALEILENASKLVETLPQKTEEEIAKYNEMKSSIDEILNKLQKLNNVETELIADLNSQNPDGDLNKLAILGEDIFAYSHKDDNMYQINIISKETKIKNHDNQKNLISSDTPKEDDKMIFLSKDSNVYEYTKLTESLSTKDISFPQDSVDITQIFVYNRRLYTLSPKSDQIFKHNPTQTGYDRGSAWITQNSDSLKNAISLAVDGNIFVLTDDAHILNFYSGEQKNFEIQGVHPELESPTKIWTYANSDYLYLLEPKNKRVILLDKDGNFIEQYTSNIWKEPQDMLIDEDNKLVYILDDNKIYKFSTK</sequence>
<dbReference type="Gene3D" id="2.120.10.30">
    <property type="entry name" value="TolB, C-terminal domain"/>
    <property type="match status" value="1"/>
</dbReference>
<keyword evidence="2" id="KW-0472">Membrane</keyword>
<dbReference type="AlphaFoldDB" id="A0A1F6NRS7"/>
<dbReference type="Proteomes" id="UP000178349">
    <property type="component" value="Unassembled WGS sequence"/>
</dbReference>
<evidence type="ECO:0008006" key="5">
    <source>
        <dbReference type="Google" id="ProtNLM"/>
    </source>
</evidence>
<accession>A0A1F6NRS7</accession>
<proteinExistence type="predicted"/>
<feature type="transmembrane region" description="Helical" evidence="2">
    <location>
        <begin position="321"/>
        <end position="340"/>
    </location>
</feature>
<protein>
    <recommendedName>
        <fullName evidence="5">PPM-type phosphatase domain-containing protein</fullName>
    </recommendedName>
</protein>
<evidence type="ECO:0000256" key="2">
    <source>
        <dbReference type="SAM" id="Phobius"/>
    </source>
</evidence>
<comment type="caution">
    <text evidence="3">The sequence shown here is derived from an EMBL/GenBank/DDBJ whole genome shotgun (WGS) entry which is preliminary data.</text>
</comment>
<organism evidence="3 4">
    <name type="scientific">Candidatus Magasanikbacteria bacterium RIFOXYC12_FULL_33_11</name>
    <dbReference type="NCBI Taxonomy" id="1798701"/>
    <lineage>
        <taxon>Bacteria</taxon>
        <taxon>Candidatus Magasanikiibacteriota</taxon>
    </lineage>
</organism>
<evidence type="ECO:0000256" key="1">
    <source>
        <dbReference type="SAM" id="Coils"/>
    </source>
</evidence>
<dbReference type="EMBL" id="MFQW01000008">
    <property type="protein sequence ID" value="OGH86636.1"/>
    <property type="molecule type" value="Genomic_DNA"/>
</dbReference>
<feature type="transmembrane region" description="Helical" evidence="2">
    <location>
        <begin position="388"/>
        <end position="411"/>
    </location>
</feature>